<accession>A0A6G3SK14</accession>
<comment type="caution">
    <text evidence="2">The sequence shown here is derived from an EMBL/GenBank/DDBJ whole genome shotgun (WGS) entry which is preliminary data.</text>
</comment>
<dbReference type="GO" id="GO:0050660">
    <property type="term" value="F:flavin adenine dinucleotide binding"/>
    <property type="evidence" value="ECO:0007669"/>
    <property type="project" value="InterPro"/>
</dbReference>
<evidence type="ECO:0000259" key="1">
    <source>
        <dbReference type="Pfam" id="PF02771"/>
    </source>
</evidence>
<dbReference type="Gene3D" id="1.10.540.10">
    <property type="entry name" value="Acyl-CoA dehydrogenase/oxidase, N-terminal domain"/>
    <property type="match status" value="1"/>
</dbReference>
<dbReference type="RefSeq" id="WP_164256559.1">
    <property type="nucleotide sequence ID" value="NZ_JAAGMK010000089.1"/>
</dbReference>
<proteinExistence type="predicted"/>
<organism evidence="2">
    <name type="scientific">Streptomyces anulatus</name>
    <name type="common">Streptomyces chrysomallus</name>
    <dbReference type="NCBI Taxonomy" id="1892"/>
    <lineage>
        <taxon>Bacteria</taxon>
        <taxon>Bacillati</taxon>
        <taxon>Actinomycetota</taxon>
        <taxon>Actinomycetes</taxon>
        <taxon>Kitasatosporales</taxon>
        <taxon>Streptomycetaceae</taxon>
        <taxon>Streptomyces</taxon>
    </lineage>
</organism>
<feature type="domain" description="Acyl-CoA dehydrogenase/oxidase N-terminal" evidence="1">
    <location>
        <begin position="14"/>
        <end position="109"/>
    </location>
</feature>
<dbReference type="Pfam" id="PF02771">
    <property type="entry name" value="Acyl-CoA_dh_N"/>
    <property type="match status" value="1"/>
</dbReference>
<sequence length="127" mass="12422">MGIGTGIGTGIGITEEHRALAHSVRGLLARVAPPGDVRELLDAESPAVPGVRPAHGKALAAQGLTGIHLPEAYGGGGGGLLDLAVVLEEAAHASLPGPFLATVLTSAVLRHAVAAGAGALGGPLREL</sequence>
<dbReference type="InterPro" id="IPR009100">
    <property type="entry name" value="AcylCoA_DH/oxidase_NM_dom_sf"/>
</dbReference>
<dbReference type="EMBL" id="JAAGMK010000089">
    <property type="protein sequence ID" value="NEB83239.1"/>
    <property type="molecule type" value="Genomic_DNA"/>
</dbReference>
<name>A0A6G3SK14_STRAQ</name>
<dbReference type="GO" id="GO:0016627">
    <property type="term" value="F:oxidoreductase activity, acting on the CH-CH group of donors"/>
    <property type="evidence" value="ECO:0007669"/>
    <property type="project" value="InterPro"/>
</dbReference>
<dbReference type="SUPFAM" id="SSF56645">
    <property type="entry name" value="Acyl-CoA dehydrogenase NM domain-like"/>
    <property type="match status" value="1"/>
</dbReference>
<reference evidence="2" key="1">
    <citation type="submission" date="2020-01" db="EMBL/GenBank/DDBJ databases">
        <title>Insect and environment-associated Actinomycetes.</title>
        <authorList>
            <person name="Currrie C."/>
            <person name="Chevrette M."/>
            <person name="Carlson C."/>
            <person name="Stubbendieck R."/>
            <person name="Wendt-Pienkowski E."/>
        </authorList>
    </citation>
    <scope>NUCLEOTIDE SEQUENCE</scope>
    <source>
        <strain evidence="2">SID505</strain>
    </source>
</reference>
<feature type="non-terminal residue" evidence="2">
    <location>
        <position position="127"/>
    </location>
</feature>
<dbReference type="AlphaFoldDB" id="A0A6G3SK14"/>
<dbReference type="InterPro" id="IPR013786">
    <property type="entry name" value="AcylCoA_DH/ox_N"/>
</dbReference>
<dbReference type="InterPro" id="IPR037069">
    <property type="entry name" value="AcylCoA_DH/ox_N_sf"/>
</dbReference>
<protein>
    <submittedName>
        <fullName evidence="2">Acyl-CoA dehydrogenase family protein</fullName>
    </submittedName>
</protein>
<gene>
    <name evidence="2" type="ORF">G3I43_03410</name>
</gene>
<evidence type="ECO:0000313" key="2">
    <source>
        <dbReference type="EMBL" id="NEB83239.1"/>
    </source>
</evidence>